<evidence type="ECO:0000259" key="1">
    <source>
        <dbReference type="Pfam" id="PF05050"/>
    </source>
</evidence>
<dbReference type="EMBL" id="JAZGQO010000002">
    <property type="protein sequence ID" value="KAK6192021.1"/>
    <property type="molecule type" value="Genomic_DNA"/>
</dbReference>
<dbReference type="SUPFAM" id="SSF53335">
    <property type="entry name" value="S-adenosyl-L-methionine-dependent methyltransferases"/>
    <property type="match status" value="1"/>
</dbReference>
<evidence type="ECO:0000313" key="2">
    <source>
        <dbReference type="EMBL" id="KAK6192021.1"/>
    </source>
</evidence>
<dbReference type="Proteomes" id="UP001347796">
    <property type="component" value="Unassembled WGS sequence"/>
</dbReference>
<gene>
    <name evidence="2" type="ORF">SNE40_003575</name>
</gene>
<dbReference type="AlphaFoldDB" id="A0AAN8QFD9"/>
<comment type="caution">
    <text evidence="2">The sequence shown here is derived from an EMBL/GenBank/DDBJ whole genome shotgun (WGS) entry which is preliminary data.</text>
</comment>
<name>A0AAN8QFD9_PATCE</name>
<keyword evidence="3" id="KW-1185">Reference proteome</keyword>
<accession>A0AAN8QFD9</accession>
<dbReference type="Pfam" id="PF05050">
    <property type="entry name" value="Methyltransf_21"/>
    <property type="match status" value="1"/>
</dbReference>
<protein>
    <recommendedName>
        <fullName evidence="1">Methyltransferase FkbM domain-containing protein</fullName>
    </recommendedName>
</protein>
<sequence length="286" mass="33076">MKVFSELQDFSMEKILKHFDMGKAVHYGKNGGFVKIMQETIERVYMVTYPPHSKTSKEPQISFFGIDFSQNREASLLIKRINSRQNFPYKRLIVDIGANDGLVSSNSFNFIQWGWSAVLVEPQITEFQMAKVNTLRYTDPYNDKSQNVSFERAIVGSKNGIENFVITSKSFYTESHLYNPGEQLTKSDITVKVQSYTVSEIAKKNNIPKYFGILSIDAEGNSYKILMQWIQLGYRPAYIICEIIHEKPLSSILSEMEGKRYRIMSKVGWNVIFEYQDAVHDDENFK</sequence>
<feature type="domain" description="Methyltransferase FkbM" evidence="1">
    <location>
        <begin position="95"/>
        <end position="262"/>
    </location>
</feature>
<proteinExistence type="predicted"/>
<evidence type="ECO:0000313" key="3">
    <source>
        <dbReference type="Proteomes" id="UP001347796"/>
    </source>
</evidence>
<dbReference type="InterPro" id="IPR006342">
    <property type="entry name" value="FkbM_mtfrase"/>
</dbReference>
<dbReference type="Gene3D" id="3.40.50.150">
    <property type="entry name" value="Vaccinia Virus protein VP39"/>
    <property type="match status" value="1"/>
</dbReference>
<reference evidence="2 3" key="1">
    <citation type="submission" date="2024-01" db="EMBL/GenBank/DDBJ databases">
        <title>The genome of the rayed Mediterranean limpet Patella caerulea (Linnaeus, 1758).</title>
        <authorList>
            <person name="Anh-Thu Weber A."/>
            <person name="Halstead-Nussloch G."/>
        </authorList>
    </citation>
    <scope>NUCLEOTIDE SEQUENCE [LARGE SCALE GENOMIC DNA]</scope>
    <source>
        <strain evidence="2">AATW-2023a</strain>
        <tissue evidence="2">Whole specimen</tissue>
    </source>
</reference>
<organism evidence="2 3">
    <name type="scientific">Patella caerulea</name>
    <name type="common">Rayed Mediterranean limpet</name>
    <dbReference type="NCBI Taxonomy" id="87958"/>
    <lineage>
        <taxon>Eukaryota</taxon>
        <taxon>Metazoa</taxon>
        <taxon>Spiralia</taxon>
        <taxon>Lophotrochozoa</taxon>
        <taxon>Mollusca</taxon>
        <taxon>Gastropoda</taxon>
        <taxon>Patellogastropoda</taxon>
        <taxon>Patelloidea</taxon>
        <taxon>Patellidae</taxon>
        <taxon>Patella</taxon>
    </lineage>
</organism>
<dbReference type="InterPro" id="IPR029063">
    <property type="entry name" value="SAM-dependent_MTases_sf"/>
</dbReference>
<dbReference type="NCBIfam" id="TIGR01444">
    <property type="entry name" value="fkbM_fam"/>
    <property type="match status" value="1"/>
</dbReference>